<gene>
    <name evidence="2" type="ORF">ACFSBW_17395</name>
</gene>
<dbReference type="Gene3D" id="2.50.20.10">
    <property type="entry name" value="Lipoprotein localisation LolA/LolB/LppX"/>
    <property type="match status" value="1"/>
</dbReference>
<dbReference type="EMBL" id="JBHUDM010000006">
    <property type="protein sequence ID" value="MFD1643644.1"/>
    <property type="molecule type" value="Genomic_DNA"/>
</dbReference>
<dbReference type="InterPro" id="IPR025377">
    <property type="entry name" value="DUF4367"/>
</dbReference>
<dbReference type="AlphaFoldDB" id="A0ABD6DBG0"/>
<dbReference type="Pfam" id="PF14285">
    <property type="entry name" value="DUF4367"/>
    <property type="match status" value="1"/>
</dbReference>
<accession>A0ABD6DBG0</accession>
<dbReference type="InterPro" id="IPR052944">
    <property type="entry name" value="Sporulation_related"/>
</dbReference>
<dbReference type="InterPro" id="IPR029046">
    <property type="entry name" value="LolA/LolB/LppX"/>
</dbReference>
<keyword evidence="3" id="KW-1185">Reference proteome</keyword>
<reference evidence="2 3" key="1">
    <citation type="journal article" date="2019" name="Int. J. Syst. Evol. Microbiol.">
        <title>The Global Catalogue of Microorganisms (GCM) 10K type strain sequencing project: providing services to taxonomists for standard genome sequencing and annotation.</title>
        <authorList>
            <consortium name="The Broad Institute Genomics Platform"/>
            <consortium name="The Broad Institute Genome Sequencing Center for Infectious Disease"/>
            <person name="Wu L."/>
            <person name="Ma J."/>
        </authorList>
    </citation>
    <scope>NUCLEOTIDE SEQUENCE [LARGE SCALE GENOMIC DNA]</scope>
    <source>
        <strain evidence="2 3">CGMCC 1.10593</strain>
    </source>
</reference>
<dbReference type="RefSeq" id="WP_256397628.1">
    <property type="nucleotide sequence ID" value="NZ_JANHDJ010000008.1"/>
</dbReference>
<sequence>MAVLLLVTAGCMGLATGDPDPEKIASEIETRHENIDSVEGVQVSETELDGKTVRTTTEVVEIPGEVSKRVVTDSDSERMGTEGFATITKDGVTRTYNPDKNTVTKFEHDSEIGGGLAGSAVDGDQIERILNDSNVSYEGTDTVADRDVHVIRIDSEDGQPTSTVTAYVDQEYWYPLRTETTFESSDGETTTTVSYFESVEFNGDVRADDVTLDVPEDATVEEFEGPDTHQFDSAAAVKEAAPFTIGDPDLGETYQFERGSSITMDGHVSYTLTYESTDATIRYTVSNQSDYELDGERIDLNGTEGYLNEYGESTTVLWEQNELRQTIGGDADREIIIDAATAVVDE</sequence>
<dbReference type="PANTHER" id="PTHR37507:SF2">
    <property type="entry name" value="SPORULATION PROTEIN YDCC"/>
    <property type="match status" value="1"/>
</dbReference>
<comment type="caution">
    <text evidence="2">The sequence shown here is derived from an EMBL/GenBank/DDBJ whole genome shotgun (WGS) entry which is preliminary data.</text>
</comment>
<organism evidence="2 3">
    <name type="scientific">Halohasta litorea</name>
    <dbReference type="NCBI Taxonomy" id="869891"/>
    <lineage>
        <taxon>Archaea</taxon>
        <taxon>Methanobacteriati</taxon>
        <taxon>Methanobacteriota</taxon>
        <taxon>Stenosarchaea group</taxon>
        <taxon>Halobacteria</taxon>
        <taxon>Halobacteriales</taxon>
        <taxon>Haloferacaceae</taxon>
        <taxon>Halohasta</taxon>
    </lineage>
</organism>
<dbReference type="SUPFAM" id="SSF89392">
    <property type="entry name" value="Prokaryotic lipoproteins and lipoprotein localization factors"/>
    <property type="match status" value="1"/>
</dbReference>
<name>A0ABD6DBG0_9EURY</name>
<feature type="domain" description="DUF4367" evidence="1">
    <location>
        <begin position="267"/>
        <end position="338"/>
    </location>
</feature>
<proteinExistence type="predicted"/>
<protein>
    <submittedName>
        <fullName evidence="2">Outer membrane lipoprotein carrier protein LolA</fullName>
    </submittedName>
</protein>
<evidence type="ECO:0000313" key="2">
    <source>
        <dbReference type="EMBL" id="MFD1643644.1"/>
    </source>
</evidence>
<dbReference type="Proteomes" id="UP001597052">
    <property type="component" value="Unassembled WGS sequence"/>
</dbReference>
<evidence type="ECO:0000259" key="1">
    <source>
        <dbReference type="Pfam" id="PF14285"/>
    </source>
</evidence>
<keyword evidence="2" id="KW-0449">Lipoprotein</keyword>
<dbReference type="PANTHER" id="PTHR37507">
    <property type="entry name" value="SPORULATION PROTEIN YDCC"/>
    <property type="match status" value="1"/>
</dbReference>
<evidence type="ECO:0000313" key="3">
    <source>
        <dbReference type="Proteomes" id="UP001597052"/>
    </source>
</evidence>